<gene>
    <name evidence="2" type="ORF">SAMN02982922_0624</name>
</gene>
<evidence type="ECO:0000256" key="1">
    <source>
        <dbReference type="ARBA" id="ARBA00022679"/>
    </source>
</evidence>
<dbReference type="Pfam" id="PF02515">
    <property type="entry name" value="CoA_transf_3"/>
    <property type="match status" value="1"/>
</dbReference>
<sequence>MTDTLPLAGIRILDFGHTVMGPVTGMILADLGAEVIKIEPIDGEPTRRLKGFGAGYFGYFNRNKKSVVLDLKSPDGREAALRLVDTADVVIENFGPGTMERLGLGETTLRARNPRLVFASLKGFMPGPYETRLALDEVVQMMSGLAYMTGLPGKPLRAGTSVVDIAGGMFAVIGILVALMERRTSNSGALVRTALFETCVFLMGQHLCVAAQSSEPVPPMPVRVSAWSVYEVFDLAHGDQLFVGITSDIHWRRFCDKAGLADLAADPELATNNQRIAQRDRLIPMLKQFFEGISKDEGIALCEAARIPFAPIQQPEDLFDDPHLKATGGLGKLSLPDGTTAELPRLPMTVGGRTFSRFDDPPAAGAHSAALLAEIGYSSEEIRALTGSVRVVPA</sequence>
<reference evidence="2 3" key="1">
    <citation type="submission" date="2017-04" db="EMBL/GenBank/DDBJ databases">
        <authorList>
            <person name="Afonso C.L."/>
            <person name="Miller P.J."/>
            <person name="Scott M.A."/>
            <person name="Spackman E."/>
            <person name="Goraichik I."/>
            <person name="Dimitrov K.M."/>
            <person name="Suarez D.L."/>
            <person name="Swayne D.E."/>
        </authorList>
    </citation>
    <scope>NUCLEOTIDE SEQUENCE [LARGE SCALE GENOMIC DNA]</scope>
    <source>
        <strain evidence="2 3">B5P</strain>
    </source>
</reference>
<keyword evidence="1 2" id="KW-0808">Transferase</keyword>
<dbReference type="RefSeq" id="WP_085462808.1">
    <property type="nucleotide sequence ID" value="NZ_FXBL01000004.1"/>
</dbReference>
<dbReference type="InterPro" id="IPR044855">
    <property type="entry name" value="CoA-Trfase_III_dom3_sf"/>
</dbReference>
<dbReference type="AlphaFoldDB" id="A0A1X7MSE8"/>
<dbReference type="GO" id="GO:0008410">
    <property type="term" value="F:CoA-transferase activity"/>
    <property type="evidence" value="ECO:0007669"/>
    <property type="project" value="TreeGrafter"/>
</dbReference>
<accession>A0A1X7MSE8</accession>
<dbReference type="SUPFAM" id="SSF89796">
    <property type="entry name" value="CoA-transferase family III (CaiB/BaiF)"/>
    <property type="match status" value="1"/>
</dbReference>
<dbReference type="PANTHER" id="PTHR48207:SF3">
    <property type="entry name" value="SUCCINATE--HYDROXYMETHYLGLUTARATE COA-TRANSFERASE"/>
    <property type="match status" value="1"/>
</dbReference>
<dbReference type="Gene3D" id="3.40.50.10540">
    <property type="entry name" value="Crotonobetainyl-coa:carnitine coa-transferase, domain 1"/>
    <property type="match status" value="1"/>
</dbReference>
<keyword evidence="3" id="KW-1185">Reference proteome</keyword>
<dbReference type="EMBL" id="FXBL01000004">
    <property type="protein sequence ID" value="SMH27752.1"/>
    <property type="molecule type" value="Genomic_DNA"/>
</dbReference>
<dbReference type="InterPro" id="IPR050483">
    <property type="entry name" value="CoA-transferase_III_domain"/>
</dbReference>
<evidence type="ECO:0000313" key="2">
    <source>
        <dbReference type="EMBL" id="SMH27752.1"/>
    </source>
</evidence>
<dbReference type="InterPro" id="IPR003673">
    <property type="entry name" value="CoA-Trfase_fam_III"/>
</dbReference>
<dbReference type="Proteomes" id="UP000193083">
    <property type="component" value="Unassembled WGS sequence"/>
</dbReference>
<dbReference type="PANTHER" id="PTHR48207">
    <property type="entry name" value="SUCCINATE--HYDROXYMETHYLGLUTARATE COA-TRANSFERASE"/>
    <property type="match status" value="1"/>
</dbReference>
<dbReference type="Gene3D" id="3.30.1540.10">
    <property type="entry name" value="formyl-coa transferase, domain 3"/>
    <property type="match status" value="1"/>
</dbReference>
<evidence type="ECO:0000313" key="3">
    <source>
        <dbReference type="Proteomes" id="UP000193083"/>
    </source>
</evidence>
<name>A0A1X7MSE8_9HYPH</name>
<proteinExistence type="predicted"/>
<dbReference type="OrthoDB" id="9806585at2"/>
<protein>
    <submittedName>
        <fullName evidence="2">Crotonobetainyl-CoA:carnitine CoA-transferase CaiB</fullName>
    </submittedName>
</protein>
<organism evidence="2 3">
    <name type="scientific">Mesorhizobium australicum</name>
    <dbReference type="NCBI Taxonomy" id="536018"/>
    <lineage>
        <taxon>Bacteria</taxon>
        <taxon>Pseudomonadati</taxon>
        <taxon>Pseudomonadota</taxon>
        <taxon>Alphaproteobacteria</taxon>
        <taxon>Hyphomicrobiales</taxon>
        <taxon>Phyllobacteriaceae</taxon>
        <taxon>Mesorhizobium</taxon>
    </lineage>
</organism>
<dbReference type="InterPro" id="IPR023606">
    <property type="entry name" value="CoA-Trfase_III_dom_1_sf"/>
</dbReference>